<comment type="caution">
    <text evidence="2">The sequence shown here is derived from an EMBL/GenBank/DDBJ whole genome shotgun (WGS) entry which is preliminary data.</text>
</comment>
<keyword evidence="3" id="KW-1185">Reference proteome</keyword>
<evidence type="ECO:0000313" key="3">
    <source>
        <dbReference type="Proteomes" id="UP000450000"/>
    </source>
</evidence>
<organism evidence="2 3">
    <name type="scientific">Streptomyces kaniharaensis</name>
    <dbReference type="NCBI Taxonomy" id="212423"/>
    <lineage>
        <taxon>Bacteria</taxon>
        <taxon>Bacillati</taxon>
        <taxon>Actinomycetota</taxon>
        <taxon>Actinomycetes</taxon>
        <taxon>Kitasatosporales</taxon>
        <taxon>Streptomycetaceae</taxon>
        <taxon>Streptomyces</taxon>
    </lineage>
</organism>
<dbReference type="EMBL" id="WBOF01000002">
    <property type="protein sequence ID" value="MQS16262.1"/>
    <property type="molecule type" value="Genomic_DNA"/>
</dbReference>
<dbReference type="RefSeq" id="WP_153466991.1">
    <property type="nucleotide sequence ID" value="NZ_WBOF01000002.1"/>
</dbReference>
<dbReference type="AlphaFoldDB" id="A0A6N7KX80"/>
<proteinExistence type="predicted"/>
<protein>
    <submittedName>
        <fullName evidence="2">Uncharacterized protein</fullName>
    </submittedName>
</protein>
<evidence type="ECO:0000256" key="1">
    <source>
        <dbReference type="SAM" id="MobiDB-lite"/>
    </source>
</evidence>
<accession>A0A6N7KX80</accession>
<sequence>MRREGRGGVDRPYHRYEPGFGAVLLKLAHSRNLTWTSTAKALYAVTGGRIYLSPSTIGGIGRGTVKATPELVAGLAGVLGIPTPDLAALGGIHLPDDLAPLHSRAADLATVIWETRRLTTAQLQDIELTSRHLAGRCPPSSTRPPSPTEANRNDTRPDNGGAQQPGRAGPGAAAGGPNDRPGPDGDQRADRARAQRAGPDGDQRAAPAALGHRTISAGQNRYQ</sequence>
<dbReference type="OrthoDB" id="3397450at2"/>
<reference evidence="2 3" key="1">
    <citation type="submission" date="2019-09" db="EMBL/GenBank/DDBJ databases">
        <title>Genome Sequences of Streptomyces kaniharaensis ATCC 21070.</title>
        <authorList>
            <person name="Zhu W."/>
            <person name="De Crecy-Lagard V."/>
            <person name="Richards N.G."/>
        </authorList>
    </citation>
    <scope>NUCLEOTIDE SEQUENCE [LARGE SCALE GENOMIC DNA]</scope>
    <source>
        <strain evidence="2 3">SF-557</strain>
    </source>
</reference>
<dbReference type="Proteomes" id="UP000450000">
    <property type="component" value="Unassembled WGS sequence"/>
</dbReference>
<name>A0A6N7KX80_9ACTN</name>
<feature type="region of interest" description="Disordered" evidence="1">
    <location>
        <begin position="129"/>
        <end position="223"/>
    </location>
</feature>
<feature type="compositionally biased region" description="Basic and acidic residues" evidence="1">
    <location>
        <begin position="181"/>
        <end position="203"/>
    </location>
</feature>
<gene>
    <name evidence="2" type="ORF">F7Q99_29610</name>
</gene>
<evidence type="ECO:0000313" key="2">
    <source>
        <dbReference type="EMBL" id="MQS16262.1"/>
    </source>
</evidence>